<evidence type="ECO:0000313" key="8">
    <source>
        <dbReference type="EMBL" id="EGV65455.1"/>
    </source>
</evidence>
<evidence type="ECO:0000256" key="7">
    <source>
        <dbReference type="SAM" id="Phobius"/>
    </source>
</evidence>
<evidence type="ECO:0000256" key="2">
    <source>
        <dbReference type="ARBA" id="ARBA00008335"/>
    </source>
</evidence>
<dbReference type="GO" id="GO:0005886">
    <property type="term" value="C:plasma membrane"/>
    <property type="evidence" value="ECO:0007669"/>
    <property type="project" value="TreeGrafter"/>
</dbReference>
<feature type="transmembrane region" description="Helical" evidence="7">
    <location>
        <begin position="407"/>
        <end position="431"/>
    </location>
</feature>
<dbReference type="OrthoDB" id="4078873at2759"/>
<reference evidence="8 9" key="1">
    <citation type="journal article" date="2011" name="Proc. Natl. Acad. Sci. U.S.A.">
        <title>Comparative genomics of xylose-fermenting fungi for enhanced biofuel production.</title>
        <authorList>
            <person name="Wohlbach D.J."/>
            <person name="Kuo A."/>
            <person name="Sato T.K."/>
            <person name="Potts K.M."/>
            <person name="Salamov A.A."/>
            <person name="LaButti K.M."/>
            <person name="Sun H."/>
            <person name="Clum A."/>
            <person name="Pangilinan J.L."/>
            <person name="Lindquist E.A."/>
            <person name="Lucas S."/>
            <person name="Lapidus A."/>
            <person name="Jin M."/>
            <person name="Gunawan C."/>
            <person name="Balan V."/>
            <person name="Dale B.E."/>
            <person name="Jeffries T.W."/>
            <person name="Zinkel R."/>
            <person name="Barry K.W."/>
            <person name="Grigoriev I.V."/>
            <person name="Gasch A.P."/>
        </authorList>
    </citation>
    <scope>NUCLEOTIDE SEQUENCE [LARGE SCALE GENOMIC DNA]</scope>
    <source>
        <strain evidence="9">ATCC 10573 / BCRC 21748 / CBS 615 / JCM 9827 / NBRC 10315 / NRRL Y-1498 / VKM Y-70</strain>
    </source>
</reference>
<feature type="transmembrane region" description="Helical" evidence="7">
    <location>
        <begin position="91"/>
        <end position="110"/>
    </location>
</feature>
<evidence type="ECO:0000256" key="5">
    <source>
        <dbReference type="ARBA" id="ARBA00023136"/>
    </source>
</evidence>
<dbReference type="InterPro" id="IPR011701">
    <property type="entry name" value="MFS"/>
</dbReference>
<comment type="similarity">
    <text evidence="2">Belongs to the major facilitator superfamily.</text>
</comment>
<dbReference type="GeneID" id="18248734"/>
<keyword evidence="9" id="KW-1185">Reference proteome</keyword>
<feature type="transmembrane region" description="Helical" evidence="7">
    <location>
        <begin position="303"/>
        <end position="324"/>
    </location>
</feature>
<keyword evidence="5 7" id="KW-0472">Membrane</keyword>
<keyword evidence="3 7" id="KW-0812">Transmembrane</keyword>
<proteinExistence type="inferred from homology"/>
<feature type="region of interest" description="Disordered" evidence="6">
    <location>
        <begin position="1"/>
        <end position="42"/>
    </location>
</feature>
<feature type="transmembrane region" description="Helical" evidence="7">
    <location>
        <begin position="549"/>
        <end position="568"/>
    </location>
</feature>
<evidence type="ECO:0000256" key="1">
    <source>
        <dbReference type="ARBA" id="ARBA00004141"/>
    </source>
</evidence>
<accession>G3B0R3</accession>
<dbReference type="PANTHER" id="PTHR23501">
    <property type="entry name" value="MAJOR FACILITATOR SUPERFAMILY"/>
    <property type="match status" value="1"/>
</dbReference>
<name>G3B0R3_CANTC</name>
<dbReference type="InterPro" id="IPR036259">
    <property type="entry name" value="MFS_trans_sf"/>
</dbReference>
<keyword evidence="4 7" id="KW-1133">Transmembrane helix</keyword>
<dbReference type="KEGG" id="cten:18248734"/>
<protein>
    <submittedName>
        <fullName evidence="8">MFS general substrate transporter</fullName>
    </submittedName>
</protein>
<dbReference type="RefSeq" id="XP_006685141.1">
    <property type="nucleotide sequence ID" value="XM_006685078.1"/>
</dbReference>
<feature type="transmembrane region" description="Helical" evidence="7">
    <location>
        <begin position="437"/>
        <end position="461"/>
    </location>
</feature>
<comment type="subcellular location">
    <subcellularLocation>
        <location evidence="1">Membrane</location>
        <topology evidence="1">Multi-pass membrane protein</topology>
    </subcellularLocation>
</comment>
<sequence>MSAKVSSEAGLSDSVESKVSGLHSSEVEEQASEKSSRDGKPVELFRSRQGQKVLTLAYFVLVMTAFVENFANDSTSGLSSYATSEFNAHSLIATAAVVYKITAIVTYPIMGKLHDLAGRSQGFGFAVLLYTLAYVLYASCQNADTYVCAEIFFAVGKVGYRVFQQAFIAENSSLINRGFLSQLPDAIAGVPSLYVGSVIQDAYMAHTGWRWGYGSFAIIMFVACILLTAFMYYVDTKTKQDGNHRMIDAFKDLPEGPWYKKTAYFLFVKLDLFGGALMLVGMCLVFVPLTLTGTKSSYKWHEAKLIAMVVVGFVIFVTFLLYNAKVPKHPFLPKGTMTSTMIIACLIASCDWCCNSAYATYMKTVLQVGKYVSVGEATRIDDSKKACLQIFNVVGGVLMKYTKRSKIFIITSIPIYFMGQVLAVCFINYHGGVADRGLLYMFEVFIGASRGIYTTALQVIIQGVAGEQGIAMSTAFFLAFSSAGSLIGSAISGGIWNSVVLQKLDKYLPEAEKANATKIYKSLPVALKYKKGTPERDAISLAYRETQQIIGWVTLGILVPMLVLMWFVKNIKLTDHVDIYQTDSELESTLDEKVQPIEVVATSEEIPRSRKQKFYDLIGI</sequence>
<dbReference type="AlphaFoldDB" id="G3B0R3"/>
<feature type="transmembrane region" description="Helical" evidence="7">
    <location>
        <begin position="122"/>
        <end position="139"/>
    </location>
</feature>
<feature type="transmembrane region" description="Helical" evidence="7">
    <location>
        <begin position="211"/>
        <end position="234"/>
    </location>
</feature>
<evidence type="ECO:0000256" key="6">
    <source>
        <dbReference type="SAM" id="MobiDB-lite"/>
    </source>
</evidence>
<evidence type="ECO:0000313" key="9">
    <source>
        <dbReference type="Proteomes" id="UP000000707"/>
    </source>
</evidence>
<feature type="transmembrane region" description="Helical" evidence="7">
    <location>
        <begin position="270"/>
        <end position="291"/>
    </location>
</feature>
<evidence type="ECO:0000256" key="3">
    <source>
        <dbReference type="ARBA" id="ARBA00022692"/>
    </source>
</evidence>
<feature type="transmembrane region" description="Helical" evidence="7">
    <location>
        <begin position="473"/>
        <end position="496"/>
    </location>
</feature>
<gene>
    <name evidence="8" type="ORF">CANTEDRAFT_119912</name>
</gene>
<dbReference type="EMBL" id="GL996514">
    <property type="protein sequence ID" value="EGV65455.1"/>
    <property type="molecule type" value="Genomic_DNA"/>
</dbReference>
<dbReference type="PANTHER" id="PTHR23501:SF87">
    <property type="entry name" value="SIDEROPHORE IRON TRANSPORTER 2"/>
    <property type="match status" value="1"/>
</dbReference>
<dbReference type="Proteomes" id="UP000000707">
    <property type="component" value="Unassembled WGS sequence"/>
</dbReference>
<dbReference type="eggNOG" id="KOG0254">
    <property type="taxonomic scope" value="Eukaryota"/>
</dbReference>
<dbReference type="Gene3D" id="1.20.1250.20">
    <property type="entry name" value="MFS general substrate transporter like domains"/>
    <property type="match status" value="1"/>
</dbReference>
<dbReference type="Pfam" id="PF07690">
    <property type="entry name" value="MFS_1"/>
    <property type="match status" value="1"/>
</dbReference>
<evidence type="ECO:0000256" key="4">
    <source>
        <dbReference type="ARBA" id="ARBA00022989"/>
    </source>
</evidence>
<dbReference type="GO" id="GO:0015343">
    <property type="term" value="F:siderophore-iron transmembrane transporter activity"/>
    <property type="evidence" value="ECO:0007669"/>
    <property type="project" value="TreeGrafter"/>
</dbReference>
<feature type="compositionally biased region" description="Basic and acidic residues" evidence="6">
    <location>
        <begin position="31"/>
        <end position="42"/>
    </location>
</feature>
<organism evidence="9">
    <name type="scientific">Candida tenuis (strain ATCC 10573 / BCRC 21748 / CBS 615 / JCM 9827 / NBRC 10315 / NRRL Y-1498 / VKM Y-70)</name>
    <name type="common">Yeast</name>
    <name type="synonym">Yamadazyma tenuis</name>
    <dbReference type="NCBI Taxonomy" id="590646"/>
    <lineage>
        <taxon>Eukaryota</taxon>
        <taxon>Fungi</taxon>
        <taxon>Dikarya</taxon>
        <taxon>Ascomycota</taxon>
        <taxon>Saccharomycotina</taxon>
        <taxon>Pichiomycetes</taxon>
        <taxon>Debaryomycetaceae</taxon>
        <taxon>Yamadazyma</taxon>
    </lineage>
</organism>
<dbReference type="HOGENOM" id="CLU_012970_1_1_1"/>
<dbReference type="SUPFAM" id="SSF103473">
    <property type="entry name" value="MFS general substrate transporter"/>
    <property type="match status" value="1"/>
</dbReference>